<dbReference type="GO" id="GO:0032259">
    <property type="term" value="P:methylation"/>
    <property type="evidence" value="ECO:0007669"/>
    <property type="project" value="UniProtKB-KW"/>
</dbReference>
<dbReference type="InterPro" id="IPR012340">
    <property type="entry name" value="NA-bd_OB-fold"/>
</dbReference>
<dbReference type="NCBIfam" id="TIGR00479">
    <property type="entry name" value="rumA"/>
    <property type="match status" value="1"/>
</dbReference>
<dbReference type="Pfam" id="PF05958">
    <property type="entry name" value="tRNA_U5-meth_tr"/>
    <property type="match status" value="1"/>
</dbReference>
<accession>A0A932CME7</accession>
<evidence type="ECO:0000256" key="1">
    <source>
        <dbReference type="ARBA" id="ARBA00022603"/>
    </source>
</evidence>
<reference evidence="5" key="1">
    <citation type="submission" date="2020-07" db="EMBL/GenBank/DDBJ databases">
        <title>Huge and variable diversity of episymbiotic CPR bacteria and DPANN archaea in groundwater ecosystems.</title>
        <authorList>
            <person name="He C.Y."/>
            <person name="Keren R."/>
            <person name="Whittaker M."/>
            <person name="Farag I.F."/>
            <person name="Doudna J."/>
            <person name="Cate J.H.D."/>
            <person name="Banfield J.F."/>
        </authorList>
    </citation>
    <scope>NUCLEOTIDE SEQUENCE</scope>
    <source>
        <strain evidence="5">NC_groundwater_672_Ag_B-0.1um_62_36</strain>
    </source>
</reference>
<name>A0A932CME7_UNCTE</name>
<dbReference type="SUPFAM" id="SSF50249">
    <property type="entry name" value="Nucleic acid-binding proteins"/>
    <property type="match status" value="1"/>
</dbReference>
<dbReference type="InterPro" id="IPR010280">
    <property type="entry name" value="U5_MeTrfase_fam"/>
</dbReference>
<dbReference type="InterPro" id="IPR030391">
    <property type="entry name" value="MeTrfase_TrmA_CS"/>
</dbReference>
<dbReference type="EC" id="2.1.1.190" evidence="5"/>
<proteinExistence type="inferred from homology"/>
<feature type="active site" description="Nucleophile" evidence="4">
    <location>
        <position position="395"/>
    </location>
</feature>
<evidence type="ECO:0000313" key="6">
    <source>
        <dbReference type="Proteomes" id="UP000769766"/>
    </source>
</evidence>
<comment type="caution">
    <text evidence="5">The sequence shown here is derived from an EMBL/GenBank/DDBJ whole genome shotgun (WGS) entry which is preliminary data.</text>
</comment>
<protein>
    <submittedName>
        <fullName evidence="5">23S rRNA (Uracil(1939)-C(5))-methyltransferase RlmD</fullName>
        <ecNumber evidence="5">2.1.1.190</ecNumber>
    </submittedName>
</protein>
<dbReference type="PROSITE" id="PS51687">
    <property type="entry name" value="SAM_MT_RNA_M5U"/>
    <property type="match status" value="1"/>
</dbReference>
<feature type="binding site" evidence="4">
    <location>
        <position position="274"/>
    </location>
    <ligand>
        <name>S-adenosyl-L-methionine</name>
        <dbReference type="ChEBI" id="CHEBI:59789"/>
    </ligand>
</feature>
<keyword evidence="1 4" id="KW-0489">Methyltransferase</keyword>
<dbReference type="InterPro" id="IPR029063">
    <property type="entry name" value="SAM-dependent_MTases_sf"/>
</dbReference>
<dbReference type="Proteomes" id="UP000769766">
    <property type="component" value="Unassembled WGS sequence"/>
</dbReference>
<keyword evidence="3 4" id="KW-0949">S-adenosyl-L-methionine</keyword>
<organism evidence="5 6">
    <name type="scientific">Tectimicrobiota bacterium</name>
    <dbReference type="NCBI Taxonomy" id="2528274"/>
    <lineage>
        <taxon>Bacteria</taxon>
        <taxon>Pseudomonadati</taxon>
        <taxon>Nitrospinota/Tectimicrobiota group</taxon>
        <taxon>Candidatus Tectimicrobiota</taxon>
    </lineage>
</organism>
<dbReference type="SUPFAM" id="SSF53335">
    <property type="entry name" value="S-adenosyl-L-methionine-dependent methyltransferases"/>
    <property type="match status" value="1"/>
</dbReference>
<dbReference type="AlphaFoldDB" id="A0A932CME7"/>
<dbReference type="PANTHER" id="PTHR11061:SF30">
    <property type="entry name" value="TRNA (URACIL(54)-C(5))-METHYLTRANSFERASE"/>
    <property type="match status" value="1"/>
</dbReference>
<comment type="similarity">
    <text evidence="4">Belongs to the class I-like SAM-binding methyltransferase superfamily. RNA M5U methyltransferase family.</text>
</comment>
<feature type="binding site" evidence="4">
    <location>
        <position position="324"/>
    </location>
    <ligand>
        <name>S-adenosyl-L-methionine</name>
        <dbReference type="ChEBI" id="CHEBI:59789"/>
    </ligand>
</feature>
<evidence type="ECO:0000256" key="3">
    <source>
        <dbReference type="ARBA" id="ARBA00022691"/>
    </source>
</evidence>
<evidence type="ECO:0000313" key="5">
    <source>
        <dbReference type="EMBL" id="MBI2875978.1"/>
    </source>
</evidence>
<dbReference type="GO" id="GO:0006396">
    <property type="term" value="P:RNA processing"/>
    <property type="evidence" value="ECO:0007669"/>
    <property type="project" value="InterPro"/>
</dbReference>
<keyword evidence="2 4" id="KW-0808">Transferase</keyword>
<dbReference type="PROSITE" id="PS01231">
    <property type="entry name" value="TRMA_2"/>
    <property type="match status" value="1"/>
</dbReference>
<evidence type="ECO:0000256" key="4">
    <source>
        <dbReference type="PROSITE-ProRule" id="PRU01024"/>
    </source>
</evidence>
<feature type="binding site" evidence="4">
    <location>
        <position position="303"/>
    </location>
    <ligand>
        <name>S-adenosyl-L-methionine</name>
        <dbReference type="ChEBI" id="CHEBI:59789"/>
    </ligand>
</feature>
<sequence length="443" mass="49978">MRGQSIEGTITDIDEKGRGVFEHASQRIHTWFAFPGDTVRVRIVQREKKEWIGKREELVAPSPDRLPPRCDHAEKTGNCFWQVIRYDQQLAWKQALVQQAFDRHRLGIPILLPRPSPQTFGYRNKMEYAIGTGPVIGFREPKKWWSLVDIAGCYLQSEGSFPLLQAVKGYLQDHDIAPWHLRSHTGFARYLLVREGKFTGERMAVLITAAGELPHRQDLMDRLAGHVTSLYWGINPTLSDTTISQKLVLLQGKELLCEQIGDLTYFIHPHAFFQNNSYLAVELVQTVLEFADLAGHERVLDLYCGGGLLSLPLARRASQVLGIESDPTSIACAQMNREANGVENVQFLQEKVESCSWADLPQEVAVVDPPRSGLHPKVLQALVERGPDRLIYVSCNHQALASELTALLTAYTCEAVRLLDLFPHTPHVEVLARLVRMRRSPLG</sequence>
<dbReference type="Gene3D" id="2.40.50.1070">
    <property type="match status" value="1"/>
</dbReference>
<dbReference type="PANTHER" id="PTHR11061">
    <property type="entry name" value="RNA M5U METHYLTRANSFERASE"/>
    <property type="match status" value="1"/>
</dbReference>
<feature type="binding site" evidence="4">
    <location>
        <position position="368"/>
    </location>
    <ligand>
        <name>S-adenosyl-L-methionine</name>
        <dbReference type="ChEBI" id="CHEBI:59789"/>
    </ligand>
</feature>
<dbReference type="CDD" id="cd02440">
    <property type="entry name" value="AdoMet_MTases"/>
    <property type="match status" value="1"/>
</dbReference>
<gene>
    <name evidence="5" type="primary">rlmD</name>
    <name evidence="5" type="ORF">HYY20_03780</name>
</gene>
<evidence type="ECO:0000256" key="2">
    <source>
        <dbReference type="ARBA" id="ARBA00022679"/>
    </source>
</evidence>
<dbReference type="GO" id="GO:0008173">
    <property type="term" value="F:RNA methyltransferase activity"/>
    <property type="evidence" value="ECO:0007669"/>
    <property type="project" value="InterPro"/>
</dbReference>
<dbReference type="Gene3D" id="2.40.50.140">
    <property type="entry name" value="Nucleic acid-binding proteins"/>
    <property type="match status" value="1"/>
</dbReference>
<dbReference type="Gene3D" id="3.40.50.150">
    <property type="entry name" value="Vaccinia Virus protein VP39"/>
    <property type="match status" value="1"/>
</dbReference>
<dbReference type="EMBL" id="JACPRF010000116">
    <property type="protein sequence ID" value="MBI2875978.1"/>
    <property type="molecule type" value="Genomic_DNA"/>
</dbReference>